<evidence type="ECO:0000313" key="4">
    <source>
        <dbReference type="Proteomes" id="UP001208570"/>
    </source>
</evidence>
<protein>
    <recommendedName>
        <fullName evidence="2">PDZ domain-containing protein</fullName>
    </recommendedName>
</protein>
<feature type="region of interest" description="Disordered" evidence="1">
    <location>
        <begin position="20"/>
        <end position="45"/>
    </location>
</feature>
<accession>A0AAD9N0T7</accession>
<dbReference type="PROSITE" id="PS50106">
    <property type="entry name" value="PDZ"/>
    <property type="match status" value="1"/>
</dbReference>
<reference evidence="3" key="1">
    <citation type="journal article" date="2023" name="Mol. Biol. Evol.">
        <title>Third-Generation Sequencing Reveals the Adaptive Role of the Epigenome in Three Deep-Sea Polychaetes.</title>
        <authorList>
            <person name="Perez M."/>
            <person name="Aroh O."/>
            <person name="Sun Y."/>
            <person name="Lan Y."/>
            <person name="Juniper S.K."/>
            <person name="Young C.R."/>
            <person name="Angers B."/>
            <person name="Qian P.Y."/>
        </authorList>
    </citation>
    <scope>NUCLEOTIDE SEQUENCE</scope>
    <source>
        <strain evidence="3">P08H-3</strain>
    </source>
</reference>
<dbReference type="InterPro" id="IPR036034">
    <property type="entry name" value="PDZ_sf"/>
</dbReference>
<gene>
    <name evidence="3" type="ORF">LSH36_425g02034</name>
</gene>
<dbReference type="InterPro" id="IPR001478">
    <property type="entry name" value="PDZ"/>
</dbReference>
<proteinExistence type="predicted"/>
<organism evidence="3 4">
    <name type="scientific">Paralvinella palmiformis</name>
    <dbReference type="NCBI Taxonomy" id="53620"/>
    <lineage>
        <taxon>Eukaryota</taxon>
        <taxon>Metazoa</taxon>
        <taxon>Spiralia</taxon>
        <taxon>Lophotrochozoa</taxon>
        <taxon>Annelida</taxon>
        <taxon>Polychaeta</taxon>
        <taxon>Sedentaria</taxon>
        <taxon>Canalipalpata</taxon>
        <taxon>Terebellida</taxon>
        <taxon>Terebelliformia</taxon>
        <taxon>Alvinellidae</taxon>
        <taxon>Paralvinella</taxon>
    </lineage>
</organism>
<dbReference type="Gene3D" id="2.30.42.10">
    <property type="match status" value="1"/>
</dbReference>
<dbReference type="EMBL" id="JAODUP010000425">
    <property type="protein sequence ID" value="KAK2150069.1"/>
    <property type="molecule type" value="Genomic_DNA"/>
</dbReference>
<name>A0AAD9N0T7_9ANNE</name>
<dbReference type="SUPFAM" id="SSF50156">
    <property type="entry name" value="PDZ domain-like"/>
    <property type="match status" value="1"/>
</dbReference>
<evidence type="ECO:0000259" key="2">
    <source>
        <dbReference type="PROSITE" id="PS50106"/>
    </source>
</evidence>
<dbReference type="PANTHER" id="PTHR11324:SF16">
    <property type="entry name" value="PDZ DOMAIN-CONTAINING PROTEIN 2"/>
    <property type="match status" value="1"/>
</dbReference>
<dbReference type="SMART" id="SM00228">
    <property type="entry name" value="PDZ"/>
    <property type="match status" value="1"/>
</dbReference>
<dbReference type="Pfam" id="PF00595">
    <property type="entry name" value="PDZ"/>
    <property type="match status" value="1"/>
</dbReference>
<feature type="compositionally biased region" description="Low complexity" evidence="1">
    <location>
        <begin position="20"/>
        <end position="29"/>
    </location>
</feature>
<dbReference type="PANTHER" id="PTHR11324">
    <property type="entry name" value="IL16-RELATED"/>
    <property type="match status" value="1"/>
</dbReference>
<evidence type="ECO:0000313" key="3">
    <source>
        <dbReference type="EMBL" id="KAK2150069.1"/>
    </source>
</evidence>
<feature type="domain" description="PDZ" evidence="2">
    <location>
        <begin position="53"/>
        <end position="127"/>
    </location>
</feature>
<dbReference type="Proteomes" id="UP001208570">
    <property type="component" value="Unassembled WGS sequence"/>
</dbReference>
<evidence type="ECO:0000256" key="1">
    <source>
        <dbReference type="SAM" id="MobiDB-lite"/>
    </source>
</evidence>
<keyword evidence="4" id="KW-1185">Reference proteome</keyword>
<sequence length="149" mass="15878">MALVHSAPLSAAVTEKPLTISTSPLTSPSDVHRQEQLNSPPPPPAVRVTSPFIITLVKGVGGKGLGFSIVGGVDTSRGPMGFYVKTIYPDGSAAEDGRLKEGDELLEVNREPLAGLTHQEAVTRFKQLKRGQVHLTVRSRVISPLTSFL</sequence>
<dbReference type="AlphaFoldDB" id="A0AAD9N0T7"/>
<comment type="caution">
    <text evidence="3">The sequence shown here is derived from an EMBL/GenBank/DDBJ whole genome shotgun (WGS) entry which is preliminary data.</text>
</comment>